<dbReference type="STRING" id="698762.SAMN00808754_0479"/>
<feature type="domain" description="MotA/TolQ/ExbB proton channel" evidence="9">
    <location>
        <begin position="107"/>
        <end position="221"/>
    </location>
</feature>
<keyword evidence="5 8" id="KW-1133">Transmembrane helix</keyword>
<evidence type="ECO:0000256" key="1">
    <source>
        <dbReference type="ARBA" id="ARBA00004651"/>
    </source>
</evidence>
<dbReference type="GO" id="GO:0015031">
    <property type="term" value="P:protein transport"/>
    <property type="evidence" value="ECO:0007669"/>
    <property type="project" value="UniProtKB-KW"/>
</dbReference>
<keyword evidence="12" id="KW-1185">Reference proteome</keyword>
<keyword evidence="7" id="KW-0653">Protein transport</keyword>
<feature type="transmembrane region" description="Helical" evidence="8">
    <location>
        <begin position="12"/>
        <end position="31"/>
    </location>
</feature>
<dbReference type="InterPro" id="IPR047055">
    <property type="entry name" value="MotA-like"/>
</dbReference>
<feature type="domain" description="Motility protein A N-terminal" evidence="10">
    <location>
        <begin position="12"/>
        <end position="95"/>
    </location>
</feature>
<feature type="transmembrane region" description="Helical" evidence="8">
    <location>
        <begin position="37"/>
        <end position="57"/>
    </location>
</feature>
<accession>A0A1W1VDQ2</accession>
<feature type="transmembrane region" description="Helical" evidence="8">
    <location>
        <begin position="150"/>
        <end position="172"/>
    </location>
</feature>
<dbReference type="InterPro" id="IPR046786">
    <property type="entry name" value="MotA_N"/>
</dbReference>
<evidence type="ECO:0000313" key="11">
    <source>
        <dbReference type="EMBL" id="SMB91567.1"/>
    </source>
</evidence>
<dbReference type="GO" id="GO:0005886">
    <property type="term" value="C:plasma membrane"/>
    <property type="evidence" value="ECO:0007669"/>
    <property type="project" value="UniProtKB-SubCell"/>
</dbReference>
<dbReference type="PANTHER" id="PTHR30433">
    <property type="entry name" value="CHEMOTAXIS PROTEIN MOTA"/>
    <property type="match status" value="1"/>
</dbReference>
<reference evidence="11 12" key="1">
    <citation type="submission" date="2017-04" db="EMBL/GenBank/DDBJ databases">
        <authorList>
            <person name="Afonso C.L."/>
            <person name="Miller P.J."/>
            <person name="Scott M.A."/>
            <person name="Spackman E."/>
            <person name="Goraichik I."/>
            <person name="Dimitrov K.M."/>
            <person name="Suarez D.L."/>
            <person name="Swayne D.E."/>
        </authorList>
    </citation>
    <scope>NUCLEOTIDE SEQUENCE [LARGE SCALE GENOMIC DNA]</scope>
    <source>
        <strain evidence="11 12">ToBE</strain>
    </source>
</reference>
<keyword evidence="6 8" id="KW-0472">Membrane</keyword>
<dbReference type="NCBIfam" id="NF006583">
    <property type="entry name" value="PRK09109.1"/>
    <property type="match status" value="1"/>
</dbReference>
<dbReference type="Pfam" id="PF20560">
    <property type="entry name" value="MotA_N"/>
    <property type="match status" value="1"/>
</dbReference>
<name>A0A1W1VDQ2_9FIRM</name>
<dbReference type="EMBL" id="LT838272">
    <property type="protein sequence ID" value="SMB91567.1"/>
    <property type="molecule type" value="Genomic_DNA"/>
</dbReference>
<feature type="transmembrane region" description="Helical" evidence="8">
    <location>
        <begin position="184"/>
        <end position="206"/>
    </location>
</feature>
<dbReference type="PANTHER" id="PTHR30433:SF3">
    <property type="entry name" value="MOTILITY PROTEIN A"/>
    <property type="match status" value="1"/>
</dbReference>
<comment type="subcellular location">
    <subcellularLocation>
        <location evidence="1">Cell membrane</location>
        <topology evidence="1">Multi-pass membrane protein</topology>
    </subcellularLocation>
    <subcellularLocation>
        <location evidence="7">Membrane</location>
        <topology evidence="7">Multi-pass membrane protein</topology>
    </subcellularLocation>
</comment>
<keyword evidence="7" id="KW-0813">Transport</keyword>
<dbReference type="Proteomes" id="UP000192569">
    <property type="component" value="Chromosome I"/>
</dbReference>
<evidence type="ECO:0000256" key="7">
    <source>
        <dbReference type="RuleBase" id="RU004057"/>
    </source>
</evidence>
<keyword evidence="2" id="KW-1003">Cell membrane</keyword>
<proteinExistence type="inferred from homology"/>
<dbReference type="InterPro" id="IPR002898">
    <property type="entry name" value="MotA_ExbB_proton_chnl"/>
</dbReference>
<sequence length="264" mass="28699">MGTACFMDISSIVGLSLAVLALLGAILMEGISLSGMLNLPALVIILGGTIGATMFSFPMREIQRVPALLIKTFTRDKINIDELIDNLVRLAEIARREGLLALETYANQEENPLLRNGLGFAIDGIDPEEIRRVMENEIFQRQRQAKQAAAIFETAGGYAPTMGIIGTVVGLVHVLSNISDVNQLAGSIAVAFLATFYGITSANILWLPIAAKLKAKAAEEVVANQIILDGVLGIVQGKNPRLIRRELEILKLQEKPSPERRREE</sequence>
<keyword evidence="3 8" id="KW-0812">Transmembrane</keyword>
<dbReference type="GO" id="GO:0006935">
    <property type="term" value="P:chemotaxis"/>
    <property type="evidence" value="ECO:0007669"/>
    <property type="project" value="InterPro"/>
</dbReference>
<keyword evidence="4" id="KW-0283">Flagellar rotation</keyword>
<evidence type="ECO:0000256" key="3">
    <source>
        <dbReference type="ARBA" id="ARBA00022692"/>
    </source>
</evidence>
<organism evidence="11 12">
    <name type="scientific">Thermanaeromonas toyohensis ToBE</name>
    <dbReference type="NCBI Taxonomy" id="698762"/>
    <lineage>
        <taxon>Bacteria</taxon>
        <taxon>Bacillati</taxon>
        <taxon>Bacillota</taxon>
        <taxon>Clostridia</taxon>
        <taxon>Neomoorellales</taxon>
        <taxon>Neomoorellaceae</taxon>
        <taxon>Thermanaeromonas</taxon>
    </lineage>
</organism>
<gene>
    <name evidence="11" type="ORF">SAMN00808754_0479</name>
</gene>
<evidence type="ECO:0000256" key="8">
    <source>
        <dbReference type="SAM" id="Phobius"/>
    </source>
</evidence>
<dbReference type="AlphaFoldDB" id="A0A1W1VDQ2"/>
<comment type="similarity">
    <text evidence="7">Belongs to the exbB/tolQ family.</text>
</comment>
<evidence type="ECO:0000256" key="6">
    <source>
        <dbReference type="ARBA" id="ARBA00023136"/>
    </source>
</evidence>
<evidence type="ECO:0000259" key="9">
    <source>
        <dbReference type="Pfam" id="PF01618"/>
    </source>
</evidence>
<dbReference type="GO" id="GO:0071978">
    <property type="term" value="P:bacterial-type flagellum-dependent swarming motility"/>
    <property type="evidence" value="ECO:0007669"/>
    <property type="project" value="InterPro"/>
</dbReference>
<evidence type="ECO:0000313" key="12">
    <source>
        <dbReference type="Proteomes" id="UP000192569"/>
    </source>
</evidence>
<protein>
    <submittedName>
        <fullName evidence="11">Chemotaxis protein MotA</fullName>
    </submittedName>
</protein>
<evidence type="ECO:0000256" key="2">
    <source>
        <dbReference type="ARBA" id="ARBA00022475"/>
    </source>
</evidence>
<dbReference type="RefSeq" id="WP_231967878.1">
    <property type="nucleotide sequence ID" value="NZ_LT838272.1"/>
</dbReference>
<evidence type="ECO:0000256" key="5">
    <source>
        <dbReference type="ARBA" id="ARBA00022989"/>
    </source>
</evidence>
<dbReference type="Pfam" id="PF01618">
    <property type="entry name" value="MotA_ExbB"/>
    <property type="match status" value="1"/>
</dbReference>
<evidence type="ECO:0000259" key="10">
    <source>
        <dbReference type="Pfam" id="PF20560"/>
    </source>
</evidence>
<evidence type="ECO:0000256" key="4">
    <source>
        <dbReference type="ARBA" id="ARBA00022779"/>
    </source>
</evidence>